<keyword evidence="3" id="KW-0732">Signal</keyword>
<evidence type="ECO:0000256" key="1">
    <source>
        <dbReference type="SAM" id="Coils"/>
    </source>
</evidence>
<feature type="compositionally biased region" description="Basic residues" evidence="2">
    <location>
        <begin position="72"/>
        <end position="111"/>
    </location>
</feature>
<feature type="coiled-coil region" evidence="1">
    <location>
        <begin position="539"/>
        <end position="633"/>
    </location>
</feature>
<sequence>MHLLTFRNVLLLCGFAIVLLQAISIPHAPRVNLAIPDADPSSHVFNTVFIEDRAPKSNPKSKTVKASMPKKATSKKAVSKKKKLVSKQKKKTSVGKQKKKTSAGKQKKKTSVGKQKKESASKQKKKKKKKKLAAKKKAKTTPKPTPAKWPTVKVSRPTTAVDICYLYVDCPRDGDDSSASRPKLPLRGSTGKKTSHKKANRPRNFVITQAPIPTPAPKIEARARRTMDFDIPDQGVITIISADYPSKGILYQGRNKPPVHVFDFGTKDMTDGSIRHDTKEPHSNPDSKWVTEHIIELQTLKLFLEDVIKDADHGKDLAEFLFNHWNSKLSKTDVDRRKFKPDIIPLKIKGQTSINDLVFHAFGSMTHRKDFVLCEKTINGDKARIWNRKAPTSPDVYEALVTASVVDGLPSNTYFSNLRTVVAVFNYMNEPIVKENMEKTLVNIEAELKNAGTLWKKPIGDELSSMWRPFMKEHLGLMEENVLEYFKDYLAETDKQIDEQVEKLKAGKAELMKREGKRTTNGDVDPTKKDYHETQLGIQASLQATIEKLEKEIKDQQTKIGKVIKELDVLEKKCDKKKIEFDDAETKLANLMTPPKTDTAQAKPTKKALRADKAKMRKEVKTLGDELKTLRDDLKPKVEDLYNEEKTENEMQQEMSKVTRKMQLLFSDSMQLVIDSLTKDKADIATLRKTSKTLKMPTIT</sequence>
<feature type="signal peptide" evidence="3">
    <location>
        <begin position="1"/>
        <end position="22"/>
    </location>
</feature>
<feature type="compositionally biased region" description="Basic residues" evidence="2">
    <location>
        <begin position="122"/>
        <end position="140"/>
    </location>
</feature>
<dbReference type="Proteomes" id="UP000799428">
    <property type="component" value="Unassembled WGS sequence"/>
</dbReference>
<proteinExistence type="predicted"/>
<feature type="region of interest" description="Disordered" evidence="2">
    <location>
        <begin position="174"/>
        <end position="202"/>
    </location>
</feature>
<gene>
    <name evidence="4" type="ORF">K504DRAFT_501096</name>
</gene>
<reference evidence="4" key="1">
    <citation type="journal article" date="2020" name="Stud. Mycol.">
        <title>101 Dothideomycetes genomes: a test case for predicting lifestyles and emergence of pathogens.</title>
        <authorList>
            <person name="Haridas S."/>
            <person name="Albert R."/>
            <person name="Binder M."/>
            <person name="Bloem J."/>
            <person name="Labutti K."/>
            <person name="Salamov A."/>
            <person name="Andreopoulos B."/>
            <person name="Baker S."/>
            <person name="Barry K."/>
            <person name="Bills G."/>
            <person name="Bluhm B."/>
            <person name="Cannon C."/>
            <person name="Castanera R."/>
            <person name="Culley D."/>
            <person name="Daum C."/>
            <person name="Ezra D."/>
            <person name="Gonzalez J."/>
            <person name="Henrissat B."/>
            <person name="Kuo A."/>
            <person name="Liang C."/>
            <person name="Lipzen A."/>
            <person name="Lutzoni F."/>
            <person name="Magnuson J."/>
            <person name="Mondo S."/>
            <person name="Nolan M."/>
            <person name="Ohm R."/>
            <person name="Pangilinan J."/>
            <person name="Park H.-J."/>
            <person name="Ramirez L."/>
            <person name="Alfaro M."/>
            <person name="Sun H."/>
            <person name="Tritt A."/>
            <person name="Yoshinaga Y."/>
            <person name="Zwiers L.-H."/>
            <person name="Turgeon B."/>
            <person name="Goodwin S."/>
            <person name="Spatafora J."/>
            <person name="Crous P."/>
            <person name="Grigoriev I."/>
        </authorList>
    </citation>
    <scope>NUCLEOTIDE SEQUENCE</scope>
    <source>
        <strain evidence="4">CBS 279.74</strain>
    </source>
</reference>
<feature type="chain" id="PRO_5026047371" evidence="3">
    <location>
        <begin position="23"/>
        <end position="700"/>
    </location>
</feature>
<keyword evidence="5" id="KW-1185">Reference proteome</keyword>
<accession>A0A6G1KEG6</accession>
<dbReference type="AlphaFoldDB" id="A0A6G1KEG6"/>
<evidence type="ECO:0000256" key="2">
    <source>
        <dbReference type="SAM" id="MobiDB-lite"/>
    </source>
</evidence>
<evidence type="ECO:0000256" key="3">
    <source>
        <dbReference type="SAM" id="SignalP"/>
    </source>
</evidence>
<evidence type="ECO:0000313" key="5">
    <source>
        <dbReference type="Proteomes" id="UP000799428"/>
    </source>
</evidence>
<feature type="region of interest" description="Disordered" evidence="2">
    <location>
        <begin position="54"/>
        <end position="151"/>
    </location>
</feature>
<name>A0A6G1KEG6_9PLEO</name>
<keyword evidence="1" id="KW-0175">Coiled coil</keyword>
<organism evidence="4 5">
    <name type="scientific">Pleomassaria siparia CBS 279.74</name>
    <dbReference type="NCBI Taxonomy" id="1314801"/>
    <lineage>
        <taxon>Eukaryota</taxon>
        <taxon>Fungi</taxon>
        <taxon>Dikarya</taxon>
        <taxon>Ascomycota</taxon>
        <taxon>Pezizomycotina</taxon>
        <taxon>Dothideomycetes</taxon>
        <taxon>Pleosporomycetidae</taxon>
        <taxon>Pleosporales</taxon>
        <taxon>Pleomassariaceae</taxon>
        <taxon>Pleomassaria</taxon>
    </lineage>
</organism>
<evidence type="ECO:0000313" key="4">
    <source>
        <dbReference type="EMBL" id="KAF2711170.1"/>
    </source>
</evidence>
<dbReference type="OrthoDB" id="3797690at2759"/>
<protein>
    <submittedName>
        <fullName evidence="4">Uncharacterized protein</fullName>
    </submittedName>
</protein>
<dbReference type="EMBL" id="MU005768">
    <property type="protein sequence ID" value="KAF2711170.1"/>
    <property type="molecule type" value="Genomic_DNA"/>
</dbReference>
<dbReference type="SUPFAM" id="SSF58100">
    <property type="entry name" value="Bacterial hemolysins"/>
    <property type="match status" value="1"/>
</dbReference>